<keyword evidence="7" id="KW-1185">Reference proteome</keyword>
<feature type="region of interest" description="Disordered" evidence="3">
    <location>
        <begin position="74"/>
        <end position="120"/>
    </location>
</feature>
<dbReference type="InterPro" id="IPR029000">
    <property type="entry name" value="Cyclophilin-like_dom_sf"/>
</dbReference>
<proteinExistence type="inferred from homology"/>
<dbReference type="PANTHER" id="PTHR45625">
    <property type="entry name" value="PEPTIDYL-PROLYL CIS-TRANS ISOMERASE-RELATED"/>
    <property type="match status" value="1"/>
</dbReference>
<dbReference type="AlphaFoldDB" id="D3PYP3"/>
<organism evidence="6 7">
    <name type="scientific">Stackebrandtia nassauensis (strain DSM 44728 / CIP 108903 / NRRL B-16338 / NBRC 102104 / LLR-40K-21)</name>
    <dbReference type="NCBI Taxonomy" id="446470"/>
    <lineage>
        <taxon>Bacteria</taxon>
        <taxon>Bacillati</taxon>
        <taxon>Actinomycetota</taxon>
        <taxon>Actinomycetes</taxon>
        <taxon>Glycomycetales</taxon>
        <taxon>Glycomycetaceae</taxon>
        <taxon>Stackebrandtia</taxon>
    </lineage>
</organism>
<dbReference type="SUPFAM" id="SSF50891">
    <property type="entry name" value="Cyclophilin-like"/>
    <property type="match status" value="1"/>
</dbReference>
<feature type="region of interest" description="Disordered" evidence="3">
    <location>
        <begin position="196"/>
        <end position="217"/>
    </location>
</feature>
<feature type="region of interest" description="Disordered" evidence="3">
    <location>
        <begin position="41"/>
        <end position="62"/>
    </location>
</feature>
<dbReference type="KEGG" id="sna:Snas_3820"/>
<feature type="compositionally biased region" description="Basic and acidic residues" evidence="3">
    <location>
        <begin position="196"/>
        <end position="210"/>
    </location>
</feature>
<dbReference type="GO" id="GO:0003755">
    <property type="term" value="F:peptidyl-prolyl cis-trans isomerase activity"/>
    <property type="evidence" value="ECO:0007669"/>
    <property type="project" value="UniProtKB-UniRule"/>
</dbReference>
<dbReference type="Proteomes" id="UP000000844">
    <property type="component" value="Chromosome"/>
</dbReference>
<gene>
    <name evidence="6" type="ordered locus">Snas_3820</name>
</gene>
<feature type="compositionally biased region" description="Basic and acidic residues" evidence="3">
    <location>
        <begin position="45"/>
        <end position="62"/>
    </location>
</feature>
<feature type="compositionally biased region" description="Basic and acidic residues" evidence="3">
    <location>
        <begin position="103"/>
        <end position="112"/>
    </location>
</feature>
<feature type="transmembrane region" description="Helical" evidence="4">
    <location>
        <begin position="14"/>
        <end position="35"/>
    </location>
</feature>
<dbReference type="STRING" id="446470.Snas_3820"/>
<keyword evidence="4" id="KW-1133">Transmembrane helix</keyword>
<comment type="function">
    <text evidence="1 2">PPIases accelerate the folding of proteins. It catalyzes the cis-trans isomerization of proline imidic peptide bonds in oligopeptides.</text>
</comment>
<keyword evidence="2" id="KW-0697">Rotamase</keyword>
<dbReference type="InterPro" id="IPR044666">
    <property type="entry name" value="Cyclophilin_A-like"/>
</dbReference>
<reference evidence="6 7" key="1">
    <citation type="journal article" date="2009" name="Stand. Genomic Sci.">
        <title>Complete genome sequence of Stackebrandtia nassauensis type strain (LLR-40K-21).</title>
        <authorList>
            <person name="Munk C."/>
            <person name="Lapidus A."/>
            <person name="Copeland A."/>
            <person name="Jando M."/>
            <person name="Mayilraj S."/>
            <person name="Glavina Del Rio T."/>
            <person name="Nolan M."/>
            <person name="Chen F."/>
            <person name="Lucas S."/>
            <person name="Tice H."/>
            <person name="Cheng J.F."/>
            <person name="Han C."/>
            <person name="Detter J.C."/>
            <person name="Bruce D."/>
            <person name="Goodwin L."/>
            <person name="Chain P."/>
            <person name="Pitluck S."/>
            <person name="Goker M."/>
            <person name="Ovchinikova G."/>
            <person name="Pati A."/>
            <person name="Ivanova N."/>
            <person name="Mavromatis K."/>
            <person name="Chen A."/>
            <person name="Palaniappan K."/>
            <person name="Land M."/>
            <person name="Hauser L."/>
            <person name="Chang Y.J."/>
            <person name="Jeffries C.D."/>
            <person name="Bristow J."/>
            <person name="Eisen J.A."/>
            <person name="Markowitz V."/>
            <person name="Hugenholtz P."/>
            <person name="Kyrpides N.C."/>
            <person name="Klenk H.P."/>
        </authorList>
    </citation>
    <scope>NUCLEOTIDE SEQUENCE [LARGE SCALE GENOMIC DNA]</scope>
    <source>
        <strain evidence="7">DSM 44728 / CIP 108903 / NRRL B-16338 / NBRC 102104 / LLR-40K-21</strain>
    </source>
</reference>
<dbReference type="Gene3D" id="2.40.100.10">
    <property type="entry name" value="Cyclophilin-like"/>
    <property type="match status" value="1"/>
</dbReference>
<keyword evidence="4" id="KW-0812">Transmembrane</keyword>
<keyword evidence="2 6" id="KW-0413">Isomerase</keyword>
<dbReference type="CDD" id="cd00317">
    <property type="entry name" value="cyclophilin"/>
    <property type="match status" value="1"/>
</dbReference>
<evidence type="ECO:0000256" key="1">
    <source>
        <dbReference type="ARBA" id="ARBA00002388"/>
    </source>
</evidence>
<keyword evidence="4" id="KW-0472">Membrane</keyword>
<evidence type="ECO:0000259" key="5">
    <source>
        <dbReference type="PROSITE" id="PS50072"/>
    </source>
</evidence>
<dbReference type="InterPro" id="IPR002130">
    <property type="entry name" value="Cyclophilin-type_PPIase_dom"/>
</dbReference>
<evidence type="ECO:0000256" key="3">
    <source>
        <dbReference type="SAM" id="MobiDB-lite"/>
    </source>
</evidence>
<evidence type="ECO:0000256" key="2">
    <source>
        <dbReference type="RuleBase" id="RU363019"/>
    </source>
</evidence>
<dbReference type="PANTHER" id="PTHR45625:SF3">
    <property type="entry name" value="PEPTIDYL-PROLYL CIS-TRANS ISOMERASE B-RELATED"/>
    <property type="match status" value="1"/>
</dbReference>
<dbReference type="eggNOG" id="COG0652">
    <property type="taxonomic scope" value="Bacteria"/>
</dbReference>
<dbReference type="PRINTS" id="PR00153">
    <property type="entry name" value="CSAPPISMRASE"/>
</dbReference>
<feature type="domain" description="PPIase cyclophilin-type" evidence="5">
    <location>
        <begin position="127"/>
        <end position="265"/>
    </location>
</feature>
<comment type="catalytic activity">
    <reaction evidence="2">
        <text>[protein]-peptidylproline (omega=180) = [protein]-peptidylproline (omega=0)</text>
        <dbReference type="Rhea" id="RHEA:16237"/>
        <dbReference type="Rhea" id="RHEA-COMP:10747"/>
        <dbReference type="Rhea" id="RHEA-COMP:10748"/>
        <dbReference type="ChEBI" id="CHEBI:83833"/>
        <dbReference type="ChEBI" id="CHEBI:83834"/>
        <dbReference type="EC" id="5.2.1.8"/>
    </reaction>
</comment>
<dbReference type="PROSITE" id="PS50072">
    <property type="entry name" value="CSA_PPIASE_2"/>
    <property type="match status" value="1"/>
</dbReference>
<dbReference type="EMBL" id="CP001778">
    <property type="protein sequence ID" value="ADD43476.1"/>
    <property type="molecule type" value="Genomic_DNA"/>
</dbReference>
<dbReference type="HOGENOM" id="CLU_012062_8_0_11"/>
<evidence type="ECO:0000313" key="7">
    <source>
        <dbReference type="Proteomes" id="UP000000844"/>
    </source>
</evidence>
<dbReference type="Pfam" id="PF00160">
    <property type="entry name" value="Pro_isomerase"/>
    <property type="match status" value="1"/>
</dbReference>
<accession>D3PYP3</accession>
<protein>
    <recommendedName>
        <fullName evidence="2">Peptidyl-prolyl cis-trans isomerase</fullName>
        <shortName evidence="2">PPIase</shortName>
        <ecNumber evidence="2">5.2.1.8</ecNumber>
    </recommendedName>
</protein>
<dbReference type="EC" id="5.2.1.8" evidence="2"/>
<evidence type="ECO:0000256" key="4">
    <source>
        <dbReference type="SAM" id="Phobius"/>
    </source>
</evidence>
<evidence type="ECO:0000313" key="6">
    <source>
        <dbReference type="EMBL" id="ADD43476.1"/>
    </source>
</evidence>
<sequence length="287" mass="31105">MAEKQAVARRKRRVTVTLSSILAVALVAGLGWFLVSVISSGGDDSAAKKDERIEDGDGHPKDKVVMNALSLSKPASASKGAEKCEYKDVKPVEGQPENTELEDVGKPGDGKKPNTGTQKMSIDLKQGPVTAEIDNSKAPCTAASFTYLAKKDFFNKSECHRLTTKDLFVLQCGDPSGTGRGGPKYQYATEYVPKDTAKDLSKKEQKEGKKPKPNYKAGTLAMANSGEDTNGSQFFIVYEDTYLPPNYTILGKVTSGLDVVRDIAKKGAWITKKEQEERQQQQMGGMG</sequence>
<name>D3PYP3_STANL</name>
<comment type="similarity">
    <text evidence="2">Belongs to the cyclophilin-type PPIase family.</text>
</comment>
<feature type="compositionally biased region" description="Basic and acidic residues" evidence="3">
    <location>
        <begin position="80"/>
        <end position="91"/>
    </location>
</feature>